<evidence type="ECO:0000313" key="1">
    <source>
        <dbReference type="EMBL" id="HJE51536.1"/>
    </source>
</evidence>
<protein>
    <recommendedName>
        <fullName evidence="3">TIGR03089 family protein</fullName>
    </recommendedName>
</protein>
<dbReference type="Proteomes" id="UP000712713">
    <property type="component" value="Unassembled WGS sequence"/>
</dbReference>
<dbReference type="NCBIfam" id="TIGR03089">
    <property type="entry name" value="TIGR03089 family protein"/>
    <property type="match status" value="1"/>
</dbReference>
<reference evidence="1" key="2">
    <citation type="submission" date="2021-09" db="EMBL/GenBank/DDBJ databases">
        <authorList>
            <person name="Gilroy R."/>
        </authorList>
    </citation>
    <scope>NUCLEOTIDE SEQUENCE</scope>
    <source>
        <strain evidence="1">ChiGjej3B3-7470</strain>
    </source>
</reference>
<sequence length="216" mass="22708">MLISALRSRVQRLGAPPLITYYEGDSRISLSAITFANWVDKTANLIADLGHEDGEPIDLALAESHPGHWVTLVWVAAAWQRGCPVNPGVTGAEFLVVGPDDDRRADVTVACSLHPLGRGFTTPPADAVDYVEVFAQPDVHDPSPLGESTVWAGSPVPATEPRSTKTLLTDPAAGWDTVATALVAPVLGGGSTVVTVGMDDDAVARIAAEEKIPLDQ</sequence>
<accession>A0A921EPP4</accession>
<reference evidence="1" key="1">
    <citation type="journal article" date="2021" name="PeerJ">
        <title>Extensive microbial diversity within the chicken gut microbiome revealed by metagenomics and culture.</title>
        <authorList>
            <person name="Gilroy R."/>
            <person name="Ravi A."/>
            <person name="Getino M."/>
            <person name="Pursley I."/>
            <person name="Horton D.L."/>
            <person name="Alikhan N.F."/>
            <person name="Baker D."/>
            <person name="Gharbi K."/>
            <person name="Hall N."/>
            <person name="Watson M."/>
            <person name="Adriaenssens E.M."/>
            <person name="Foster-Nyarko E."/>
            <person name="Jarju S."/>
            <person name="Secka A."/>
            <person name="Antonio M."/>
            <person name="Oren A."/>
            <person name="Chaudhuri R.R."/>
            <person name="La Ragione R."/>
            <person name="Hildebrand F."/>
            <person name="Pallen M.J."/>
        </authorList>
    </citation>
    <scope>NUCLEOTIDE SEQUENCE</scope>
    <source>
        <strain evidence="1">ChiGjej3B3-7470</strain>
    </source>
</reference>
<evidence type="ECO:0000313" key="2">
    <source>
        <dbReference type="Proteomes" id="UP000712713"/>
    </source>
</evidence>
<organism evidence="1 2">
    <name type="scientific">Tessaracoccus flavescens</name>
    <dbReference type="NCBI Taxonomy" id="399497"/>
    <lineage>
        <taxon>Bacteria</taxon>
        <taxon>Bacillati</taxon>
        <taxon>Actinomycetota</taxon>
        <taxon>Actinomycetes</taxon>
        <taxon>Propionibacteriales</taxon>
        <taxon>Propionibacteriaceae</taxon>
        <taxon>Tessaracoccus</taxon>
    </lineage>
</organism>
<dbReference type="InterPro" id="IPR017523">
    <property type="entry name" value="Rv3268"/>
</dbReference>
<gene>
    <name evidence="1" type="ORF">K8V15_06105</name>
</gene>
<dbReference type="EMBL" id="DYZF01000155">
    <property type="protein sequence ID" value="HJE51536.1"/>
    <property type="molecule type" value="Genomic_DNA"/>
</dbReference>
<name>A0A921EPP4_9ACTN</name>
<proteinExistence type="predicted"/>
<evidence type="ECO:0008006" key="3">
    <source>
        <dbReference type="Google" id="ProtNLM"/>
    </source>
</evidence>
<dbReference type="AlphaFoldDB" id="A0A921EPP4"/>
<comment type="caution">
    <text evidence="1">The sequence shown here is derived from an EMBL/GenBank/DDBJ whole genome shotgun (WGS) entry which is preliminary data.</text>
</comment>